<name>A0AAD9AH46_9PEZI</name>
<reference evidence="2" key="1">
    <citation type="submission" date="2023-01" db="EMBL/GenBank/DDBJ databases">
        <title>Colletotrichum chrysophilum M932 genome sequence.</title>
        <authorList>
            <person name="Baroncelli R."/>
        </authorList>
    </citation>
    <scope>NUCLEOTIDE SEQUENCE</scope>
    <source>
        <strain evidence="2">M932</strain>
    </source>
</reference>
<dbReference type="AlphaFoldDB" id="A0AAD9AH46"/>
<comment type="caution">
    <text evidence="2">The sequence shown here is derived from an EMBL/GenBank/DDBJ whole genome shotgun (WGS) entry which is preliminary data.</text>
</comment>
<feature type="chain" id="PRO_5042133135" description="Beta/gamma crystallin 'Greek key' domain-containing protein" evidence="1">
    <location>
        <begin position="17"/>
        <end position="138"/>
    </location>
</feature>
<evidence type="ECO:0000313" key="2">
    <source>
        <dbReference type="EMBL" id="KAK1848153.1"/>
    </source>
</evidence>
<evidence type="ECO:0008006" key="4">
    <source>
        <dbReference type="Google" id="ProtNLM"/>
    </source>
</evidence>
<evidence type="ECO:0000256" key="1">
    <source>
        <dbReference type="SAM" id="SignalP"/>
    </source>
</evidence>
<organism evidence="2 3">
    <name type="scientific">Colletotrichum chrysophilum</name>
    <dbReference type="NCBI Taxonomy" id="1836956"/>
    <lineage>
        <taxon>Eukaryota</taxon>
        <taxon>Fungi</taxon>
        <taxon>Dikarya</taxon>
        <taxon>Ascomycota</taxon>
        <taxon>Pezizomycotina</taxon>
        <taxon>Sordariomycetes</taxon>
        <taxon>Hypocreomycetidae</taxon>
        <taxon>Glomerellales</taxon>
        <taxon>Glomerellaceae</taxon>
        <taxon>Colletotrichum</taxon>
        <taxon>Colletotrichum gloeosporioides species complex</taxon>
    </lineage>
</organism>
<accession>A0AAD9AH46</accession>
<gene>
    <name evidence="2" type="ORF">CCHR01_09201</name>
</gene>
<keyword evidence="1" id="KW-0732">Signal</keyword>
<keyword evidence="3" id="KW-1185">Reference proteome</keyword>
<dbReference type="Proteomes" id="UP001243330">
    <property type="component" value="Unassembled WGS sequence"/>
</dbReference>
<proteinExistence type="predicted"/>
<evidence type="ECO:0000313" key="3">
    <source>
        <dbReference type="Proteomes" id="UP001243330"/>
    </source>
</evidence>
<dbReference type="Gene3D" id="2.60.20.10">
    <property type="entry name" value="Crystallins"/>
    <property type="match status" value="1"/>
</dbReference>
<sequence>MIFVNLNLILVACAAAAAVAAPANNDSAPVLVPRAEVSVFMCTDRGFRGDCMNDLIQTGSCYNVRSEFIDRISSIRNNDRDRNTCTWYRPYYSVTRLLTLSSERECRGDSYRNQDDSNLGDGNGRFNDAIRSYECRRK</sequence>
<protein>
    <recommendedName>
        <fullName evidence="4">Beta/gamma crystallin 'Greek key' domain-containing protein</fullName>
    </recommendedName>
</protein>
<dbReference type="EMBL" id="JAQOWY010000179">
    <property type="protein sequence ID" value="KAK1848153.1"/>
    <property type="molecule type" value="Genomic_DNA"/>
</dbReference>
<feature type="signal peptide" evidence="1">
    <location>
        <begin position="1"/>
        <end position="16"/>
    </location>
</feature>